<dbReference type="GO" id="GO:0000981">
    <property type="term" value="F:DNA-binding transcription factor activity, RNA polymerase II-specific"/>
    <property type="evidence" value="ECO:0007669"/>
    <property type="project" value="TreeGrafter"/>
</dbReference>
<keyword evidence="10" id="KW-1185">Reference proteome</keyword>
<reference evidence="9 10" key="1">
    <citation type="journal article" date="2011" name="Genome Res.">
        <title>Phylogeny-wide analysis of social amoeba genomes highlights ancient origins for complex intercellular communication.</title>
        <authorList>
            <person name="Heidel A.J."/>
            <person name="Lawal H.M."/>
            <person name="Felder M."/>
            <person name="Schilde C."/>
            <person name="Helps N.R."/>
            <person name="Tunggal B."/>
            <person name="Rivero F."/>
            <person name="John U."/>
            <person name="Schleicher M."/>
            <person name="Eichinger L."/>
            <person name="Platzer M."/>
            <person name="Noegel A.A."/>
            <person name="Schaap P."/>
            <person name="Gloeckner G."/>
        </authorList>
    </citation>
    <scope>NUCLEOTIDE SEQUENCE [LARGE SCALE GENOMIC DNA]</scope>
    <source>
        <strain evidence="10">ATCC 26659 / Pp 5 / PN500</strain>
    </source>
</reference>
<dbReference type="Gene3D" id="3.30.160.60">
    <property type="entry name" value="Classic Zinc Finger"/>
    <property type="match status" value="3"/>
</dbReference>
<evidence type="ECO:0000313" key="9">
    <source>
        <dbReference type="EMBL" id="EFA86128.1"/>
    </source>
</evidence>
<evidence type="ECO:0000256" key="1">
    <source>
        <dbReference type="ARBA" id="ARBA00004123"/>
    </source>
</evidence>
<dbReference type="SMART" id="SM00355">
    <property type="entry name" value="ZnF_C2H2"/>
    <property type="match status" value="5"/>
</dbReference>
<dbReference type="Proteomes" id="UP000001396">
    <property type="component" value="Unassembled WGS sequence"/>
</dbReference>
<evidence type="ECO:0000256" key="6">
    <source>
        <dbReference type="ARBA" id="ARBA00023242"/>
    </source>
</evidence>
<keyword evidence="3" id="KW-0677">Repeat</keyword>
<dbReference type="Pfam" id="PF23561">
    <property type="entry name" value="zf-C2H2_15"/>
    <property type="match status" value="1"/>
</dbReference>
<dbReference type="STRING" id="670386.D3AX59"/>
<evidence type="ECO:0000256" key="4">
    <source>
        <dbReference type="ARBA" id="ARBA00022771"/>
    </source>
</evidence>
<dbReference type="GO" id="GO:0005634">
    <property type="term" value="C:nucleus"/>
    <property type="evidence" value="ECO:0007669"/>
    <property type="project" value="UniProtKB-SubCell"/>
</dbReference>
<sequence>MLSSSSILENSNFQFNGISNSTIENILSSNLDFDCLSNSKLFPNLINSSNNTTQINNNCFINPFENFTNLYLINHNNSTENTIDNQFIESLNYYNLNPNLISNLQTLNNNNINNINTSTSIILQKDPFIQCKWKNCIDHFESLSEFWIHIRNQHLKHIDTSNGIKCEWDSCDQIDKDFYSLMGHLKFCHLISYYDQCANLDDSLYKSKKFLSQLIASWKGTVESDNEQEEISSQKRVLEVNDDDEEYQKPIKKVWKPRKKRRGSSIQANAPFHCKWSSCKLDFPSLKELDDHLGVHVKQQKETKFYAQCEWFGCSRGGRPLKSSYNLVHHIRYKHSGLKPHACDICESSSFVQLSDLNEHKRNVHKVDDGHIKKKRLSTKQRYRMDAHIQIAIEIGQQEPEEPNTIQEGPPDRIQIINTINMPIVVMIRSTASYDPTTSLQTTSQRSNFKPASPGVDNKKEFHFMHGITDCYIFVFVPLQDRYVCIIRNRLVKTGQALKVKRSHLEAAVVLEKTIFDPYFIEINNNLDLNTLLN</sequence>
<dbReference type="SUPFAM" id="SSF57667">
    <property type="entry name" value="beta-beta-alpha zinc fingers"/>
    <property type="match status" value="1"/>
</dbReference>
<dbReference type="InterPro" id="IPR056436">
    <property type="entry name" value="Znf-C2H2_ZIC1-5/GLI1-3-like"/>
</dbReference>
<dbReference type="EMBL" id="ADBJ01000003">
    <property type="protein sequence ID" value="EFA86128.1"/>
    <property type="molecule type" value="Genomic_DNA"/>
</dbReference>
<dbReference type="GO" id="GO:0000978">
    <property type="term" value="F:RNA polymerase II cis-regulatory region sequence-specific DNA binding"/>
    <property type="evidence" value="ECO:0007669"/>
    <property type="project" value="TreeGrafter"/>
</dbReference>
<comment type="subcellular location">
    <subcellularLocation>
        <location evidence="1">Nucleus</location>
    </subcellularLocation>
</comment>
<dbReference type="PROSITE" id="PS50157">
    <property type="entry name" value="ZINC_FINGER_C2H2_2"/>
    <property type="match status" value="1"/>
</dbReference>
<dbReference type="AlphaFoldDB" id="D3AX59"/>
<dbReference type="PANTHER" id="PTHR45718:SF4">
    <property type="entry name" value="TRANSCRIPTIONAL ACTIVATOR CUBITUS INTERRUPTUS"/>
    <property type="match status" value="1"/>
</dbReference>
<dbReference type="PROSITE" id="PS00028">
    <property type="entry name" value="ZINC_FINGER_C2H2_1"/>
    <property type="match status" value="2"/>
</dbReference>
<dbReference type="InParanoid" id="D3AX59"/>
<accession>D3AX59</accession>
<dbReference type="GO" id="GO:0008270">
    <property type="term" value="F:zinc ion binding"/>
    <property type="evidence" value="ECO:0007669"/>
    <property type="project" value="UniProtKB-KW"/>
</dbReference>
<evidence type="ECO:0000256" key="3">
    <source>
        <dbReference type="ARBA" id="ARBA00022737"/>
    </source>
</evidence>
<dbReference type="InterPro" id="IPR013087">
    <property type="entry name" value="Znf_C2H2_type"/>
</dbReference>
<evidence type="ECO:0000313" key="10">
    <source>
        <dbReference type="Proteomes" id="UP000001396"/>
    </source>
</evidence>
<evidence type="ECO:0000256" key="7">
    <source>
        <dbReference type="PROSITE-ProRule" id="PRU00042"/>
    </source>
</evidence>
<dbReference type="InterPro" id="IPR036236">
    <property type="entry name" value="Znf_C2H2_sf"/>
</dbReference>
<keyword evidence="6" id="KW-0539">Nucleus</keyword>
<feature type="domain" description="C2H2-type" evidence="8">
    <location>
        <begin position="312"/>
        <end position="340"/>
    </location>
</feature>
<comment type="caution">
    <text evidence="9">The sequence shown here is derived from an EMBL/GenBank/DDBJ whole genome shotgun (WGS) entry which is preliminary data.</text>
</comment>
<protein>
    <recommendedName>
        <fullName evidence="8">C2H2-type domain-containing protein</fullName>
    </recommendedName>
</protein>
<evidence type="ECO:0000256" key="2">
    <source>
        <dbReference type="ARBA" id="ARBA00022723"/>
    </source>
</evidence>
<keyword evidence="4 7" id="KW-0863">Zinc-finger</keyword>
<keyword evidence="5" id="KW-0862">Zinc</keyword>
<dbReference type="GeneID" id="31356219"/>
<dbReference type="InterPro" id="IPR043359">
    <property type="entry name" value="GLI-like"/>
</dbReference>
<keyword evidence="2" id="KW-0479">Metal-binding</keyword>
<gene>
    <name evidence="9" type="ORF">PPL_00688</name>
</gene>
<dbReference type="RefSeq" id="XP_020438233.1">
    <property type="nucleotide sequence ID" value="XM_020571710.1"/>
</dbReference>
<name>D3AX59_HETP5</name>
<dbReference type="PANTHER" id="PTHR45718">
    <property type="entry name" value="TRANSCRIPTIONAL ACTIVATOR CUBITUS INTERRUPTUS"/>
    <property type="match status" value="1"/>
</dbReference>
<proteinExistence type="predicted"/>
<evidence type="ECO:0000256" key="5">
    <source>
        <dbReference type="ARBA" id="ARBA00022833"/>
    </source>
</evidence>
<evidence type="ECO:0000259" key="8">
    <source>
        <dbReference type="PROSITE" id="PS50157"/>
    </source>
</evidence>
<organism evidence="9 10">
    <name type="scientific">Heterostelium pallidum (strain ATCC 26659 / Pp 5 / PN500)</name>
    <name type="common">Cellular slime mold</name>
    <name type="synonym">Polysphondylium pallidum</name>
    <dbReference type="NCBI Taxonomy" id="670386"/>
    <lineage>
        <taxon>Eukaryota</taxon>
        <taxon>Amoebozoa</taxon>
        <taxon>Evosea</taxon>
        <taxon>Eumycetozoa</taxon>
        <taxon>Dictyostelia</taxon>
        <taxon>Acytosteliales</taxon>
        <taxon>Acytosteliaceae</taxon>
        <taxon>Heterostelium</taxon>
    </lineage>
</organism>